<keyword evidence="10" id="KW-1185">Reference proteome</keyword>
<dbReference type="PROSITE" id="PS50011">
    <property type="entry name" value="PROTEIN_KINASE_DOM"/>
    <property type="match status" value="1"/>
</dbReference>
<dbReference type="Pfam" id="PF00069">
    <property type="entry name" value="Pkinase"/>
    <property type="match status" value="1"/>
</dbReference>
<sequence>MSAVRRPLPLNLGETRRIPGVILPVEIGPSTQLSNRTDVIINGQKVTIDARDLETVCLFVMLDNRLKICIIAVSFGDLLWISYDGLASYFSEFSIFIVDSGVVVAVSSEFFTIFLKVLVRFFIKDLATEGRGEYARVHRMYHAPSKCEFAVKRLPFEVETSDRSRILNDWNVSMRTSTCPYAVLSYGALSVGCEFWVVMELMDDSLDKFLQKVYAQGKIIPENLLAYIAFCVVTALEYLRKDLVTMHRDVKPSNILIDRAGHVKVCDYGVSGELKNSMAQSNTGTCRYMAPERIDPSRSAGGGFRIQADVWSLGLTLLELATGKHPYESFVNQFELLKHVVHEAPPNVPESVPYSQDFRDIVSQCLVKEESARANYLRLLDSPFLRSVCVERDAPLMAQFVSTILDHQ</sequence>
<organism evidence="9 10">
    <name type="scientific">Echinococcus granulosus</name>
    <name type="common">Hydatid tapeworm</name>
    <dbReference type="NCBI Taxonomy" id="6210"/>
    <lineage>
        <taxon>Eukaryota</taxon>
        <taxon>Metazoa</taxon>
        <taxon>Spiralia</taxon>
        <taxon>Lophotrochozoa</taxon>
        <taxon>Platyhelminthes</taxon>
        <taxon>Cestoda</taxon>
        <taxon>Eucestoda</taxon>
        <taxon>Cyclophyllidea</taxon>
        <taxon>Taeniidae</taxon>
        <taxon>Echinococcus</taxon>
        <taxon>Echinococcus granulosus group</taxon>
    </lineage>
</organism>
<keyword evidence="2" id="KW-0808">Transferase</keyword>
<dbReference type="GO" id="GO:0004674">
    <property type="term" value="F:protein serine/threonine kinase activity"/>
    <property type="evidence" value="ECO:0007669"/>
    <property type="project" value="UniProtKB-KW"/>
</dbReference>
<evidence type="ECO:0000313" key="10">
    <source>
        <dbReference type="Proteomes" id="UP000019149"/>
    </source>
</evidence>
<accession>W6UIS9</accession>
<evidence type="ECO:0000256" key="3">
    <source>
        <dbReference type="ARBA" id="ARBA00022741"/>
    </source>
</evidence>
<keyword evidence="1" id="KW-0723">Serine/threonine-protein kinase</keyword>
<dbReference type="RefSeq" id="XP_024352262.1">
    <property type="nucleotide sequence ID" value="XM_024493348.1"/>
</dbReference>
<dbReference type="Gene3D" id="3.30.200.20">
    <property type="entry name" value="Phosphorylase Kinase, domain 1"/>
    <property type="match status" value="1"/>
</dbReference>
<gene>
    <name evidence="9" type="ORF">EGR_04099</name>
</gene>
<dbReference type="KEGG" id="egl:EGR_04099"/>
<keyword evidence="5" id="KW-0067">ATP-binding</keyword>
<dbReference type="FunFam" id="3.30.200.20:FF:000040">
    <property type="entry name" value="Dual specificity mitogen-activated protein kinase kinase"/>
    <property type="match status" value="1"/>
</dbReference>
<keyword evidence="4 9" id="KW-0418">Kinase</keyword>
<dbReference type="SMART" id="SM00220">
    <property type="entry name" value="S_TKc"/>
    <property type="match status" value="1"/>
</dbReference>
<dbReference type="CTD" id="36339814"/>
<dbReference type="SUPFAM" id="SSF56112">
    <property type="entry name" value="Protein kinase-like (PK-like)"/>
    <property type="match status" value="1"/>
</dbReference>
<dbReference type="STRING" id="6210.W6UIS9"/>
<evidence type="ECO:0000313" key="9">
    <source>
        <dbReference type="EMBL" id="EUB61066.1"/>
    </source>
</evidence>
<proteinExistence type="inferred from homology"/>
<comment type="similarity">
    <text evidence="6">Belongs to the protein kinase superfamily. STE Ser/Thr protein kinase family. MAP kinase kinase subfamily.</text>
</comment>
<dbReference type="OrthoDB" id="10252354at2759"/>
<comment type="caution">
    <text evidence="9">The sequence shown here is derived from an EMBL/GenBank/DDBJ whole genome shotgun (WGS) entry which is preliminary data.</text>
</comment>
<dbReference type="InterPro" id="IPR011009">
    <property type="entry name" value="Kinase-like_dom_sf"/>
</dbReference>
<protein>
    <recommendedName>
        <fullName evidence="7">mitogen-activated protein kinase kinase</fullName>
        <ecNumber evidence="7">2.7.12.2</ecNumber>
    </recommendedName>
</protein>
<dbReference type="EC" id="2.7.12.2" evidence="7"/>
<dbReference type="Gene3D" id="1.10.510.10">
    <property type="entry name" value="Transferase(Phosphotransferase) domain 1"/>
    <property type="match status" value="1"/>
</dbReference>
<reference evidence="9 10" key="1">
    <citation type="journal article" date="2013" name="Nat. Genet.">
        <title>The genome of the hydatid tapeworm Echinococcus granulosus.</title>
        <authorList>
            <person name="Zheng H."/>
            <person name="Zhang W."/>
            <person name="Zhang L."/>
            <person name="Zhang Z."/>
            <person name="Li J."/>
            <person name="Lu G."/>
            <person name="Zhu Y."/>
            <person name="Wang Y."/>
            <person name="Huang Y."/>
            <person name="Liu J."/>
            <person name="Kang H."/>
            <person name="Chen J."/>
            <person name="Wang L."/>
            <person name="Chen A."/>
            <person name="Yu S."/>
            <person name="Gao Z."/>
            <person name="Jin L."/>
            <person name="Gu W."/>
            <person name="Wang Z."/>
            <person name="Zhao L."/>
            <person name="Shi B."/>
            <person name="Wen H."/>
            <person name="Lin R."/>
            <person name="Jones M.K."/>
            <person name="Brejova B."/>
            <person name="Vinar T."/>
            <person name="Zhao G."/>
            <person name="McManus D.P."/>
            <person name="Chen Z."/>
            <person name="Zhou Y."/>
            <person name="Wang S."/>
        </authorList>
    </citation>
    <scope>NUCLEOTIDE SEQUENCE [LARGE SCALE GENOMIC DNA]</scope>
</reference>
<dbReference type="OMA" id="RDVSHQN"/>
<evidence type="ECO:0000256" key="1">
    <source>
        <dbReference type="ARBA" id="ARBA00022527"/>
    </source>
</evidence>
<evidence type="ECO:0000256" key="7">
    <source>
        <dbReference type="ARBA" id="ARBA00038999"/>
    </source>
</evidence>
<dbReference type="GO" id="GO:0004708">
    <property type="term" value="F:MAP kinase kinase activity"/>
    <property type="evidence" value="ECO:0007669"/>
    <property type="project" value="UniProtKB-EC"/>
</dbReference>
<evidence type="ECO:0000256" key="6">
    <source>
        <dbReference type="ARBA" id="ARBA00038035"/>
    </source>
</evidence>
<dbReference type="Proteomes" id="UP000019149">
    <property type="component" value="Unassembled WGS sequence"/>
</dbReference>
<dbReference type="AlphaFoldDB" id="W6UIS9"/>
<evidence type="ECO:0000256" key="4">
    <source>
        <dbReference type="ARBA" id="ARBA00022777"/>
    </source>
</evidence>
<dbReference type="PANTHER" id="PTHR48013:SF11">
    <property type="entry name" value="LICORNE"/>
    <property type="match status" value="1"/>
</dbReference>
<dbReference type="GO" id="GO:0005524">
    <property type="term" value="F:ATP binding"/>
    <property type="evidence" value="ECO:0007669"/>
    <property type="project" value="UniProtKB-KW"/>
</dbReference>
<evidence type="ECO:0000256" key="2">
    <source>
        <dbReference type="ARBA" id="ARBA00022679"/>
    </source>
</evidence>
<dbReference type="PANTHER" id="PTHR48013">
    <property type="entry name" value="DUAL SPECIFICITY MITOGEN-ACTIVATED PROTEIN KINASE KINASE 5-RELATED"/>
    <property type="match status" value="1"/>
</dbReference>
<dbReference type="InterPro" id="IPR000719">
    <property type="entry name" value="Prot_kinase_dom"/>
</dbReference>
<evidence type="ECO:0000259" key="8">
    <source>
        <dbReference type="PROSITE" id="PS50011"/>
    </source>
</evidence>
<name>W6UIS9_ECHGR</name>
<dbReference type="GeneID" id="36339814"/>
<dbReference type="EMBL" id="APAU02000024">
    <property type="protein sequence ID" value="EUB61066.1"/>
    <property type="molecule type" value="Genomic_DNA"/>
</dbReference>
<keyword evidence="3" id="KW-0547">Nucleotide-binding</keyword>
<evidence type="ECO:0000256" key="5">
    <source>
        <dbReference type="ARBA" id="ARBA00022840"/>
    </source>
</evidence>
<feature type="domain" description="Protein kinase" evidence="8">
    <location>
        <begin position="123"/>
        <end position="385"/>
    </location>
</feature>